<gene>
    <name evidence="15 18" type="primary">rnc</name>
    <name evidence="18" type="ORF">C0601_06170</name>
</gene>
<dbReference type="Proteomes" id="UP000234857">
    <property type="component" value="Unassembled WGS sequence"/>
</dbReference>
<evidence type="ECO:0000256" key="14">
    <source>
        <dbReference type="ARBA" id="ARBA00022884"/>
    </source>
</evidence>
<keyword evidence="12 15" id="KW-0378">Hydrolase</keyword>
<dbReference type="CDD" id="cd10845">
    <property type="entry name" value="DSRM_RNAse_III_family"/>
    <property type="match status" value="1"/>
</dbReference>
<dbReference type="EMBL" id="PKTG01000081">
    <property type="protein sequence ID" value="PLX17825.1"/>
    <property type="molecule type" value="Genomic_DNA"/>
</dbReference>
<feature type="binding site" evidence="15">
    <location>
        <position position="116"/>
    </location>
    <ligand>
        <name>Mg(2+)</name>
        <dbReference type="ChEBI" id="CHEBI:18420"/>
    </ligand>
</feature>
<evidence type="ECO:0000256" key="3">
    <source>
        <dbReference type="ARBA" id="ARBA00010183"/>
    </source>
</evidence>
<evidence type="ECO:0000259" key="17">
    <source>
        <dbReference type="PROSITE" id="PS50142"/>
    </source>
</evidence>
<keyword evidence="13 15" id="KW-0460">Magnesium</keyword>
<dbReference type="GO" id="GO:0006397">
    <property type="term" value="P:mRNA processing"/>
    <property type="evidence" value="ECO:0007669"/>
    <property type="project" value="UniProtKB-UniRule"/>
</dbReference>
<keyword evidence="6 15" id="KW-0698">rRNA processing</keyword>
<evidence type="ECO:0000256" key="10">
    <source>
        <dbReference type="ARBA" id="ARBA00022723"/>
    </source>
</evidence>
<dbReference type="InterPro" id="IPR036389">
    <property type="entry name" value="RNase_III_sf"/>
</dbReference>
<evidence type="ECO:0000256" key="6">
    <source>
        <dbReference type="ARBA" id="ARBA00022552"/>
    </source>
</evidence>
<dbReference type="GO" id="GO:0010468">
    <property type="term" value="P:regulation of gene expression"/>
    <property type="evidence" value="ECO:0007669"/>
    <property type="project" value="TreeGrafter"/>
</dbReference>
<dbReference type="SMART" id="SM00358">
    <property type="entry name" value="DSRM"/>
    <property type="match status" value="1"/>
</dbReference>
<dbReference type="GO" id="GO:0008033">
    <property type="term" value="P:tRNA processing"/>
    <property type="evidence" value="ECO:0007669"/>
    <property type="project" value="UniProtKB-KW"/>
</dbReference>
<dbReference type="GO" id="GO:0004525">
    <property type="term" value="F:ribonuclease III activity"/>
    <property type="evidence" value="ECO:0007669"/>
    <property type="project" value="UniProtKB-UniRule"/>
</dbReference>
<evidence type="ECO:0000256" key="5">
    <source>
        <dbReference type="ARBA" id="ARBA00022490"/>
    </source>
</evidence>
<dbReference type="InterPro" id="IPR014720">
    <property type="entry name" value="dsRBD_dom"/>
</dbReference>
<comment type="catalytic activity">
    <reaction evidence="1 15">
        <text>Endonucleolytic cleavage to 5'-phosphomonoester.</text>
        <dbReference type="EC" id="3.1.26.3"/>
    </reaction>
</comment>
<keyword evidence="11 15" id="KW-0255">Endonuclease</keyword>
<protein>
    <recommendedName>
        <fullName evidence="15">Ribonuclease 3</fullName>
        <ecNumber evidence="15">3.1.26.3</ecNumber>
    </recommendedName>
    <alternativeName>
        <fullName evidence="15">Ribonuclease III</fullName>
        <shortName evidence="15">RNase III</shortName>
    </alternativeName>
</protein>
<dbReference type="PANTHER" id="PTHR11207">
    <property type="entry name" value="RIBONUCLEASE III"/>
    <property type="match status" value="1"/>
</dbReference>
<dbReference type="Gene3D" id="3.30.160.20">
    <property type="match status" value="1"/>
</dbReference>
<comment type="cofactor">
    <cofactor evidence="15">
        <name>Mg(2+)</name>
        <dbReference type="ChEBI" id="CHEBI:18420"/>
    </cofactor>
</comment>
<dbReference type="Pfam" id="PF00035">
    <property type="entry name" value="dsrm"/>
    <property type="match status" value="1"/>
</dbReference>
<keyword evidence="9 15" id="KW-0540">Nuclease</keyword>
<dbReference type="InterPro" id="IPR011907">
    <property type="entry name" value="RNase_III"/>
</dbReference>
<evidence type="ECO:0000256" key="15">
    <source>
        <dbReference type="HAMAP-Rule" id="MF_00104"/>
    </source>
</evidence>
<feature type="active site" evidence="15">
    <location>
        <position position="47"/>
    </location>
</feature>
<dbReference type="GO" id="GO:0019843">
    <property type="term" value="F:rRNA binding"/>
    <property type="evidence" value="ECO:0007669"/>
    <property type="project" value="UniProtKB-KW"/>
</dbReference>
<evidence type="ECO:0000256" key="4">
    <source>
        <dbReference type="ARBA" id="ARBA00011738"/>
    </source>
</evidence>
<dbReference type="FunFam" id="1.10.1520.10:FF:000001">
    <property type="entry name" value="Ribonuclease 3"/>
    <property type="match status" value="1"/>
</dbReference>
<feature type="domain" description="DRBM" evidence="16">
    <location>
        <begin position="158"/>
        <end position="227"/>
    </location>
</feature>
<dbReference type="SMART" id="SM00535">
    <property type="entry name" value="RIBOc"/>
    <property type="match status" value="1"/>
</dbReference>
<comment type="subcellular location">
    <subcellularLocation>
        <location evidence="2 15">Cytoplasm</location>
    </subcellularLocation>
</comment>
<dbReference type="Pfam" id="PF14622">
    <property type="entry name" value="Ribonucleas_3_3"/>
    <property type="match status" value="1"/>
</dbReference>
<evidence type="ECO:0000256" key="9">
    <source>
        <dbReference type="ARBA" id="ARBA00022722"/>
    </source>
</evidence>
<comment type="subunit">
    <text evidence="4 15">Homodimer.</text>
</comment>
<keyword evidence="10 15" id="KW-0479">Metal-binding</keyword>
<evidence type="ECO:0000256" key="13">
    <source>
        <dbReference type="ARBA" id="ARBA00022842"/>
    </source>
</evidence>
<comment type="function">
    <text evidence="15">Digests double-stranded RNA. Involved in the processing of primary rRNA transcript to yield the immediate precursors to the large and small rRNAs (23S and 16S). Processes some mRNAs, and tRNAs when they are encoded in the rRNA operon. Processes pre-crRNA and tracrRNA of type II CRISPR loci if present in the organism.</text>
</comment>
<accession>A0A2N5ZGK3</accession>
<organism evidence="18 19">
    <name type="scientific">Muiribacterium halophilum</name>
    <dbReference type="NCBI Taxonomy" id="2053465"/>
    <lineage>
        <taxon>Bacteria</taxon>
        <taxon>Candidatus Muiribacteriota</taxon>
        <taxon>Candidatus Muiribacteriia</taxon>
        <taxon>Candidatus Muiribacteriales</taxon>
        <taxon>Candidatus Muiribacteriaceae</taxon>
        <taxon>Candidatus Muiribacterium</taxon>
    </lineage>
</organism>
<dbReference type="GO" id="GO:0003725">
    <property type="term" value="F:double-stranded RNA binding"/>
    <property type="evidence" value="ECO:0007669"/>
    <property type="project" value="TreeGrafter"/>
</dbReference>
<comment type="caution">
    <text evidence="18">The sequence shown here is derived from an EMBL/GenBank/DDBJ whole genome shotgun (WGS) entry which is preliminary data.</text>
</comment>
<keyword evidence="5 15" id="KW-0963">Cytoplasm</keyword>
<dbReference type="GO" id="GO:0006364">
    <property type="term" value="P:rRNA processing"/>
    <property type="evidence" value="ECO:0007669"/>
    <property type="project" value="UniProtKB-UniRule"/>
</dbReference>
<dbReference type="EC" id="3.1.26.3" evidence="15"/>
<dbReference type="NCBIfam" id="TIGR02191">
    <property type="entry name" value="RNaseIII"/>
    <property type="match status" value="1"/>
</dbReference>
<evidence type="ECO:0000256" key="8">
    <source>
        <dbReference type="ARBA" id="ARBA00022694"/>
    </source>
</evidence>
<dbReference type="PANTHER" id="PTHR11207:SF0">
    <property type="entry name" value="RIBONUCLEASE 3"/>
    <property type="match status" value="1"/>
</dbReference>
<feature type="binding site" evidence="15">
    <location>
        <position position="43"/>
    </location>
    <ligand>
        <name>Mg(2+)</name>
        <dbReference type="ChEBI" id="CHEBI:18420"/>
    </ligand>
</feature>
<evidence type="ECO:0000256" key="1">
    <source>
        <dbReference type="ARBA" id="ARBA00000109"/>
    </source>
</evidence>
<dbReference type="CDD" id="cd00593">
    <property type="entry name" value="RIBOc"/>
    <property type="match status" value="1"/>
</dbReference>
<dbReference type="PROSITE" id="PS50142">
    <property type="entry name" value="RNASE_3_2"/>
    <property type="match status" value="1"/>
</dbReference>
<dbReference type="HAMAP" id="MF_00104">
    <property type="entry name" value="RNase_III"/>
    <property type="match status" value="1"/>
</dbReference>
<dbReference type="FunFam" id="3.30.160.20:FF:000003">
    <property type="entry name" value="Ribonuclease 3"/>
    <property type="match status" value="1"/>
</dbReference>
<dbReference type="GO" id="GO:0042802">
    <property type="term" value="F:identical protein binding"/>
    <property type="evidence" value="ECO:0007669"/>
    <property type="project" value="UniProtKB-ARBA"/>
</dbReference>
<evidence type="ECO:0000259" key="16">
    <source>
        <dbReference type="PROSITE" id="PS50137"/>
    </source>
</evidence>
<dbReference type="GO" id="GO:0005737">
    <property type="term" value="C:cytoplasm"/>
    <property type="evidence" value="ECO:0007669"/>
    <property type="project" value="UniProtKB-SubCell"/>
</dbReference>
<feature type="domain" description="RNase III" evidence="17">
    <location>
        <begin position="6"/>
        <end position="130"/>
    </location>
</feature>
<keyword evidence="8 15" id="KW-0819">tRNA processing</keyword>
<dbReference type="Gene3D" id="1.10.1520.10">
    <property type="entry name" value="Ribonuclease III domain"/>
    <property type="match status" value="1"/>
</dbReference>
<feature type="binding site" evidence="15">
    <location>
        <position position="119"/>
    </location>
    <ligand>
        <name>Mg(2+)</name>
        <dbReference type="ChEBI" id="CHEBI:18420"/>
    </ligand>
</feature>
<keyword evidence="15" id="KW-0699">rRNA-binding</keyword>
<comment type="similarity">
    <text evidence="3">Belongs to the ribonuclease III family.</text>
</comment>
<evidence type="ECO:0000256" key="12">
    <source>
        <dbReference type="ARBA" id="ARBA00022801"/>
    </source>
</evidence>
<proteinExistence type="inferred from homology"/>
<keyword evidence="14 15" id="KW-0694">RNA-binding</keyword>
<dbReference type="GO" id="GO:0046872">
    <property type="term" value="F:metal ion binding"/>
    <property type="evidence" value="ECO:0007669"/>
    <property type="project" value="UniProtKB-KW"/>
</dbReference>
<feature type="active site" evidence="15">
    <location>
        <position position="119"/>
    </location>
</feature>
<dbReference type="PROSITE" id="PS50137">
    <property type="entry name" value="DS_RBD"/>
    <property type="match status" value="1"/>
</dbReference>
<reference evidence="18 19" key="1">
    <citation type="submission" date="2017-11" db="EMBL/GenBank/DDBJ databases">
        <title>Genome-resolved metagenomics identifies genetic mobility, metabolic interactions, and unexpected diversity in perchlorate-reducing communities.</title>
        <authorList>
            <person name="Barnum T.P."/>
            <person name="Figueroa I.A."/>
            <person name="Carlstrom C.I."/>
            <person name="Lucas L.N."/>
            <person name="Engelbrektson A.L."/>
            <person name="Coates J.D."/>
        </authorList>
    </citation>
    <scope>NUCLEOTIDE SEQUENCE [LARGE SCALE GENOMIC DNA]</scope>
    <source>
        <strain evidence="18">BM706</strain>
    </source>
</reference>
<dbReference type="AlphaFoldDB" id="A0A2N5ZGK3"/>
<evidence type="ECO:0000313" key="18">
    <source>
        <dbReference type="EMBL" id="PLX17825.1"/>
    </source>
</evidence>
<evidence type="ECO:0000256" key="11">
    <source>
        <dbReference type="ARBA" id="ARBA00022759"/>
    </source>
</evidence>
<keyword evidence="7 15" id="KW-0507">mRNA processing</keyword>
<dbReference type="SUPFAM" id="SSF69065">
    <property type="entry name" value="RNase III domain-like"/>
    <property type="match status" value="1"/>
</dbReference>
<dbReference type="InterPro" id="IPR000999">
    <property type="entry name" value="RNase_III_dom"/>
</dbReference>
<dbReference type="PROSITE" id="PS00517">
    <property type="entry name" value="RNASE_3_1"/>
    <property type="match status" value="1"/>
</dbReference>
<name>A0A2N5ZGK3_MUIH1</name>
<evidence type="ECO:0000313" key="19">
    <source>
        <dbReference type="Proteomes" id="UP000234857"/>
    </source>
</evidence>
<evidence type="ECO:0000256" key="7">
    <source>
        <dbReference type="ARBA" id="ARBA00022664"/>
    </source>
</evidence>
<evidence type="ECO:0000256" key="2">
    <source>
        <dbReference type="ARBA" id="ARBA00004496"/>
    </source>
</evidence>
<dbReference type="SUPFAM" id="SSF54768">
    <property type="entry name" value="dsRNA-binding domain-like"/>
    <property type="match status" value="1"/>
</dbReference>
<sequence length="228" mass="26024">MKIDLVEAFENKLKIKFKNRNYLKTALTHRSVEEAPGHNERLEFLGDSVLGLVISEKLYKRFPEEPEGFLAKAKSYLVRAEMLNEKAQTLDLGKYIFIGHGEEVSGGRTRSSILADGLEAVIGAIFLDRGLDTAKKFILRLYKHDLKKENIKLTESFDYKTMLQEFVQKQYRKTPVYKVVGENGPDHCKVFEIVVLINNKEMGWGSGYSKKEAQQIAAKQAYTKLNEA</sequence>